<evidence type="ECO:0000313" key="2">
    <source>
        <dbReference type="Proteomes" id="UP001515641"/>
    </source>
</evidence>
<dbReference type="Pfam" id="PF14072">
    <property type="entry name" value="DndB"/>
    <property type="match status" value="1"/>
</dbReference>
<proteinExistence type="predicted"/>
<dbReference type="InterPro" id="IPR017642">
    <property type="entry name" value="DNA_S_mod_DndB"/>
</dbReference>
<accession>A0ABX0LDB5</accession>
<dbReference type="InterPro" id="IPR017601">
    <property type="entry name" value="DGQHR-contain_dom"/>
</dbReference>
<dbReference type="RefSeq" id="WP_166453216.1">
    <property type="nucleotide sequence ID" value="NZ_JAAOMA010000034.1"/>
</dbReference>
<dbReference type="Proteomes" id="UP001515641">
    <property type="component" value="Unassembled WGS sequence"/>
</dbReference>
<dbReference type="CDD" id="cd16412">
    <property type="entry name" value="dndB"/>
    <property type="match status" value="1"/>
</dbReference>
<evidence type="ECO:0000313" key="1">
    <source>
        <dbReference type="EMBL" id="NHR07406.1"/>
    </source>
</evidence>
<comment type="caution">
    <text evidence="1">The sequence shown here is derived from an EMBL/GenBank/DDBJ whole genome shotgun (WGS) entry which is preliminary data.</text>
</comment>
<dbReference type="EMBL" id="JAAOMA010000034">
    <property type="protein sequence ID" value="NHR07406.1"/>
    <property type="molecule type" value="Genomic_DNA"/>
</dbReference>
<organism evidence="1 2">
    <name type="scientific">Chromobacterium fluminis</name>
    <dbReference type="NCBI Taxonomy" id="3044269"/>
    <lineage>
        <taxon>Bacteria</taxon>
        <taxon>Pseudomonadati</taxon>
        <taxon>Pseudomonadota</taxon>
        <taxon>Betaproteobacteria</taxon>
        <taxon>Neisseriales</taxon>
        <taxon>Chromobacteriaceae</taxon>
        <taxon>Chromobacterium</taxon>
    </lineage>
</organism>
<sequence length="537" mass="60038">MQQVNKHYVIALCGVTIGRQFHSAGTIIGIYHDDDFNARQKAHEINRKSGADYGRRVAAIESAEPLKKGDLRMDLVEAWERQELDRRKLELMKDILRPESTGVDFNQRLVTGELALLKISLDELRALYEVRARESLEEDERMAVLEAEDRARRNAALHDVRKLELQRDEITYTFPAVRGIQAGRAYYVAQVPYGVLAKLFKFDEEVVPAECRAQRVLNTRRAGDIADYMVANPIDYVLPALTASVSAEMAFEPVALPGASDRVGMLSIPISATMLINDGQHRRKGIELALAQRPAFAKETIAVTLYFDQGLARSQQMFADINAKQVKPSSAINALYDHRNPFNAFVLKLLDHLPKLKSRIDFENASPGAKSHKLWSLVVVRKFITLLTGVSEKNIAELEPAMQADWAEVLNAFFQQCAQHIPQWDAMMDNRVAASQVREEWVIGHAVWLEALALFGRQLLNRAGTAEQVNWAPMAGLATLDPQKSSKLWEGRCVVLGKMQKTSDGVKSTAAQLLKAAGLPLTSELEELEQRLTASMA</sequence>
<dbReference type="NCBIfam" id="TIGR03187">
    <property type="entry name" value="DGQHR"/>
    <property type="match status" value="1"/>
</dbReference>
<keyword evidence="2" id="KW-1185">Reference proteome</keyword>
<protein>
    <submittedName>
        <fullName evidence="1">DGQHR domain-containing protein</fullName>
    </submittedName>
</protein>
<reference evidence="1 2" key="1">
    <citation type="submission" date="2020-03" db="EMBL/GenBank/DDBJ databases">
        <title>Draft genome sequence of environmentally isolated cultures.</title>
        <authorList>
            <person name="Wilson H.S."/>
            <person name="De Leon M.E."/>
        </authorList>
    </citation>
    <scope>NUCLEOTIDE SEQUENCE [LARGE SCALE GENOMIC DNA]</scope>
    <source>
        <strain evidence="1 2">HSC-31F16</strain>
    </source>
</reference>
<gene>
    <name evidence="1" type="ORF">HA052_19635</name>
</gene>
<name>A0ABX0LDB5_9NEIS</name>